<dbReference type="PANTHER" id="PTHR38926:SF64">
    <property type="entry name" value="F-BOX DOMAIN-CONTAINING PROTEIN"/>
    <property type="match status" value="1"/>
</dbReference>
<sequence length="1001" mass="113072">MTDELETATTLLSSALDRYSEVCSRLKDCYPPNTLPNIPPEYTSRVLREFALVTTYETEIRHLKALFGRLNNSTELSGTRSIGSFPPEVLAHIFKIVCSTGPCPQSATYAYTTGYKPPLFNTDSITLSHVCSRWRQIAINTATMWSHIDLVPHQFQVTTLSERTNTYLARAGRTLLDIHLVDRSHGAKYDAITGTRIPLDSGFLEFFASIAPQMRSFELRTNYSLIDKHLGYHVLSVCFAKCIPGTLQQLSFDVAKDYGDFRRSPESELMGIPEETVERLWRSVTVLRLKQFYPKWTSQLYHGLVELCLAGQGLDASISEARLVAIMKSSPRLRVLKIGFEITHAIPIHSPVEQISLIDLEHLDSGWIREQQLGILLRWIAPGTKPLSFKIVNPWLGAQEGQYNPMHFTSRSEVESFFARSNVTRLYAVGFDHYNQLVDVLSMAPSVRVLVVDGFTCNQVNEEHAPPPGVTLDELYVNGWLKDIVSGSLLYGGSNNVISPEFANRIIQELSIVASYESEIRESRATVSQLHNLGESRNTRSIFSLPTEVLARIFRTVCNIHPCPQSGVYTYSTYSKPLFVLDPIILSHVCSHWREVATNSPDLWSHIDLVPDQLRLPGWSERATTYVARSGQTLLDIHISPTPEKKEVQLGSLGTDPDFLQFLARIAPRMRSLTMSANHPPAPGMLCHSVLSTCFANCVPGRLVSLDFDFDRGHVHPLLEDETNTDTSLPREKLESLWYHIKSLRVDHFHPAWTSKAYHGLLELELNGIGSIPESVLVAILKSSPGLRVLKLQCQVTDRTPDDTRITPVPLVDLEQLTATPFEELDLGYILRLIAPGAKPLGFTLTNPWLGSTTVRPRRFTSKVETRNFFFRAKVTRLYAKTFDNYKQIEYVLAMVPSVRVLVLDGCRCRQVREGSILPVDFTLDELYVLRSTDYGAVTWSSIEWMVERFRIRELTLWWYDHRYNGLGESGAPVVPNNLHTICPKVNVISDESPNPIKDWQ</sequence>
<evidence type="ECO:0000313" key="1">
    <source>
        <dbReference type="EMBL" id="CUA67884.1"/>
    </source>
</evidence>
<gene>
    <name evidence="1" type="ORF">RSOLAG22IIIB_07577</name>
</gene>
<dbReference type="Gene3D" id="1.20.1280.50">
    <property type="match status" value="2"/>
</dbReference>
<keyword evidence="2" id="KW-1185">Reference proteome</keyword>
<name>A0A0K6FPI7_9AGAM</name>
<dbReference type="PANTHER" id="PTHR38926">
    <property type="entry name" value="F-BOX DOMAIN CONTAINING PROTEIN, EXPRESSED"/>
    <property type="match status" value="1"/>
</dbReference>
<accession>A0A0K6FPI7</accession>
<dbReference type="SUPFAM" id="SSF81383">
    <property type="entry name" value="F-box domain"/>
    <property type="match status" value="1"/>
</dbReference>
<dbReference type="InterPro" id="IPR036047">
    <property type="entry name" value="F-box-like_dom_sf"/>
</dbReference>
<organism evidence="1 2">
    <name type="scientific">Rhizoctonia solani</name>
    <dbReference type="NCBI Taxonomy" id="456999"/>
    <lineage>
        <taxon>Eukaryota</taxon>
        <taxon>Fungi</taxon>
        <taxon>Dikarya</taxon>
        <taxon>Basidiomycota</taxon>
        <taxon>Agaricomycotina</taxon>
        <taxon>Agaricomycetes</taxon>
        <taxon>Cantharellales</taxon>
        <taxon>Ceratobasidiaceae</taxon>
        <taxon>Rhizoctonia</taxon>
    </lineage>
</organism>
<evidence type="ECO:0000313" key="2">
    <source>
        <dbReference type="Proteomes" id="UP000044841"/>
    </source>
</evidence>
<protein>
    <submittedName>
        <fullName evidence="1">Clustered mitochondria protein homolog</fullName>
    </submittedName>
</protein>
<proteinExistence type="predicted"/>
<reference evidence="1 2" key="1">
    <citation type="submission" date="2015-07" db="EMBL/GenBank/DDBJ databases">
        <authorList>
            <person name="Noorani M."/>
        </authorList>
    </citation>
    <scope>NUCLEOTIDE SEQUENCE [LARGE SCALE GENOMIC DNA]</scope>
    <source>
        <strain evidence="1">BBA 69670</strain>
    </source>
</reference>
<dbReference type="AlphaFoldDB" id="A0A0K6FPI7"/>
<dbReference type="Proteomes" id="UP000044841">
    <property type="component" value="Unassembled WGS sequence"/>
</dbReference>
<dbReference type="EMBL" id="CYGV01000225">
    <property type="protein sequence ID" value="CUA67884.1"/>
    <property type="molecule type" value="Genomic_DNA"/>
</dbReference>